<organism evidence="2 3">
    <name type="scientific">Candidatus Methanobinarius endosymbioticus</name>
    <dbReference type="NCBI Taxonomy" id="2006182"/>
    <lineage>
        <taxon>Archaea</taxon>
        <taxon>Methanobacteriati</taxon>
        <taxon>Methanobacteriota</taxon>
        <taxon>Methanomada group</taxon>
        <taxon>Methanobacteria</taxon>
        <taxon>Methanobacteriales</taxon>
        <taxon>Methanobacteriaceae</taxon>
        <taxon>Candidatus Methanobinarius</taxon>
    </lineage>
</organism>
<feature type="domain" description="Right handed beta helix" evidence="1">
    <location>
        <begin position="3"/>
        <end position="71"/>
    </location>
</feature>
<dbReference type="AlphaFoldDB" id="A0A366MF22"/>
<dbReference type="SUPFAM" id="SSF51126">
    <property type="entry name" value="Pectin lyase-like"/>
    <property type="match status" value="1"/>
</dbReference>
<protein>
    <recommendedName>
        <fullName evidence="1">Right handed beta helix domain-containing protein</fullName>
    </recommendedName>
</protein>
<evidence type="ECO:0000313" key="3">
    <source>
        <dbReference type="Proteomes" id="UP000253099"/>
    </source>
</evidence>
<accession>A0A366MF22</accession>
<dbReference type="InterPro" id="IPR011050">
    <property type="entry name" value="Pectin_lyase_fold/virulence"/>
</dbReference>
<dbReference type="EMBL" id="NIZT01000010">
    <property type="protein sequence ID" value="RBQ24089.1"/>
    <property type="molecule type" value="Genomic_DNA"/>
</dbReference>
<evidence type="ECO:0000313" key="2">
    <source>
        <dbReference type="EMBL" id="RBQ24089.1"/>
    </source>
</evidence>
<keyword evidence="3" id="KW-1185">Reference proteome</keyword>
<sequence>MISIFDNGGVGAYISLSNSIYRGYMEWTTMSNNKGGGIILIDSETLQIHTSWFYNNKGEGGLVLSNSSNVSI</sequence>
<proteinExistence type="predicted"/>
<dbReference type="InterPro" id="IPR039448">
    <property type="entry name" value="Beta_helix"/>
</dbReference>
<name>A0A366MF22_9EURY</name>
<dbReference type="Pfam" id="PF13229">
    <property type="entry name" value="Beta_helix"/>
    <property type="match status" value="1"/>
</dbReference>
<comment type="caution">
    <text evidence="2">The sequence shown here is derived from an EMBL/GenBank/DDBJ whole genome shotgun (WGS) entry which is preliminary data.</text>
</comment>
<reference evidence="2 3" key="1">
    <citation type="submission" date="2018-06" db="EMBL/GenBank/DDBJ databases">
        <title>Genomic insight into two independent archaeal endosymbiosis events.</title>
        <authorList>
            <person name="Lind A.E."/>
            <person name="Lewis W.H."/>
            <person name="Spang A."/>
            <person name="Guy L."/>
            <person name="Embley M.T."/>
            <person name="Ettema T.J.G."/>
        </authorList>
    </citation>
    <scope>NUCLEOTIDE SEQUENCE [LARGE SCALE GENOMIC DNA]</scope>
    <source>
        <strain evidence="2">NOE</strain>
    </source>
</reference>
<evidence type="ECO:0000259" key="1">
    <source>
        <dbReference type="Pfam" id="PF13229"/>
    </source>
</evidence>
<gene>
    <name evidence="2" type="ORF">ALNOE001_04620</name>
</gene>
<dbReference type="Proteomes" id="UP000253099">
    <property type="component" value="Unassembled WGS sequence"/>
</dbReference>